<organism evidence="3 4">
    <name type="scientific">Edaphochlamys debaryana</name>
    <dbReference type="NCBI Taxonomy" id="47281"/>
    <lineage>
        <taxon>Eukaryota</taxon>
        <taxon>Viridiplantae</taxon>
        <taxon>Chlorophyta</taxon>
        <taxon>core chlorophytes</taxon>
        <taxon>Chlorophyceae</taxon>
        <taxon>CS clade</taxon>
        <taxon>Chlamydomonadales</taxon>
        <taxon>Chlamydomonadales incertae sedis</taxon>
        <taxon>Edaphochlamys</taxon>
    </lineage>
</organism>
<feature type="compositionally biased region" description="Gly residues" evidence="2">
    <location>
        <begin position="133"/>
        <end position="144"/>
    </location>
</feature>
<proteinExistence type="predicted"/>
<dbReference type="PANTHER" id="PTHR13037">
    <property type="entry name" value="FORMIN"/>
    <property type="match status" value="1"/>
</dbReference>
<feature type="region of interest" description="Disordered" evidence="2">
    <location>
        <begin position="367"/>
        <end position="407"/>
    </location>
</feature>
<feature type="compositionally biased region" description="Gly residues" evidence="2">
    <location>
        <begin position="599"/>
        <end position="618"/>
    </location>
</feature>
<feature type="compositionally biased region" description="Acidic residues" evidence="2">
    <location>
        <begin position="1203"/>
        <end position="1213"/>
    </location>
</feature>
<dbReference type="SUPFAM" id="SSF81383">
    <property type="entry name" value="F-box domain"/>
    <property type="match status" value="1"/>
</dbReference>
<dbReference type="InterPro" id="IPR036047">
    <property type="entry name" value="F-box-like_dom_sf"/>
</dbReference>
<feature type="compositionally biased region" description="Acidic residues" evidence="2">
    <location>
        <begin position="1172"/>
        <end position="1193"/>
    </location>
</feature>
<evidence type="ECO:0000256" key="2">
    <source>
        <dbReference type="SAM" id="MobiDB-lite"/>
    </source>
</evidence>
<feature type="compositionally biased region" description="Acidic residues" evidence="2">
    <location>
        <begin position="1083"/>
        <end position="1095"/>
    </location>
</feature>
<keyword evidence="1" id="KW-0945">Host-virus interaction</keyword>
<accession>A0A836C2Y0</accession>
<feature type="region of interest" description="Disordered" evidence="2">
    <location>
        <begin position="88"/>
        <end position="162"/>
    </location>
</feature>
<feature type="region of interest" description="Disordered" evidence="2">
    <location>
        <begin position="801"/>
        <end position="866"/>
    </location>
</feature>
<gene>
    <name evidence="3" type="ORF">HYH03_003971</name>
</gene>
<keyword evidence="4" id="KW-1185">Reference proteome</keyword>
<dbReference type="EMBL" id="JAEHOE010000011">
    <property type="protein sequence ID" value="KAG2498220.1"/>
    <property type="molecule type" value="Genomic_DNA"/>
</dbReference>
<dbReference type="Proteomes" id="UP000612055">
    <property type="component" value="Unassembled WGS sequence"/>
</dbReference>
<feature type="compositionally biased region" description="Pro residues" evidence="2">
    <location>
        <begin position="840"/>
        <end position="861"/>
    </location>
</feature>
<feature type="compositionally biased region" description="Low complexity" evidence="2">
    <location>
        <begin position="801"/>
        <end position="815"/>
    </location>
</feature>
<sequence>MADPGGASAEPARIDQLDDLCLSHVAACTETLKDLLSLGSTCRRLRAVVAGADTAWQRRILADFGLPVRGYKSGGVLKRQYDLLRHASRGEAPPPPALAPAPASGPGSGSGPSTAAASGTASAAAGSSSSSAAGGGGGASGGSGLTPPTTPSGAGRHGAGGQAGGVRPFLPFAGVATDGGCDTPWADFWAGHLFNPSSRTFYSSESQTTNVHCVAVLQPDGSSPCDPHRAFLLDRLQLPAAYLSRDVMRSIMTDQAWEGGASPHHLPPDPLPRLPERAVGEARRVLGHCTTEVLEDLYVHVYNQMTQGRAWGMLLIRGLGGAGPDADEALQEIHHKAWQIWHNQRSVPYDIRQANRAEQPRLLYGEPPLRALLPSGPGGPCSGPGPGPGSGPRLGTPSTSTVCAPTPAPHSRTVGLFDSVLLSRHLNVTCPLRCGVLFAAVTGNEPGGGGAGGGGAGGGGGAAGVGAAGAAGGAAGGGGGAAGAALSAATLAAGLTNGLASLPVVQVFNNAADIFALLPAIQAGILPPIAGYFTNGWLEWVEFERPAAPLGEPPQRRRHAFAAATPAPPAAATAAAAAAAAAPARPAVVPEAAAAAADGGGGGSAAAAGTGGGGGGSDGAAAGADPADPRVVPCLDLDLGAGSGLAACVLPVLWFRFFTRRERYAMRRRGAAAQQAPGAAEAPAEAPAQEAAPPAPAMDLPPAVAGLVAGLAGAQALLAEIQQGLQPPGANAAAPQDMAHLPDLAQLQGWAQLEDHMEQLAEVLQAAMAQAQAVQANHPLAEGAADGGGAAADPAAAAAAAPAGNAPGGEATAAPLPGPAVAPPPAPTVDVAAAPAAAAAPPPPAAQDQPPPAAAQPPPAPVLGGPMGPAVAAGLLELMALPQDEHAPALGVDALGMLIDQQIMLELEQQHLMPLPEDEDPDPVDAVVQDAIQDPAADAAAAAAADAAAPAEAADAQGPVHGLAAAMAAAMQAAAMGLPPPQVALAGGQLQVVVEGQQVYPLLPAAATEAAAAAAAAVAAGGQSVAAVAGPSTSQTAPPSQAGASPGVGAGPSGSGSSLAAAPPLLAVGHSPRRRPPPLAAGDDSDDEHYSECEFEQPTPDAAAVGYATAGAAASGSLDGAGGSRRATADGGEDAPAIAAAAGGGGPIAAAAAAAAAAAPDVGAAAAAAAADGDEDLPALESDPSSDEEDDADVWMANGQMNESDEEEDDEFDGAMGPWPPAPLGPPAAAAGAAATLDLATAAAAACNAALSVAAAAGGPPLPTAQAVITAAMPIFPISPNLTALAPGIGHLYGWAAPPGVDHMVQLRLKQPWCANLLLAKLVSCEDLRPAFNRSRGGCNIDAGIVTVQGPEASGGEGGGPLVPLIDGVVLL</sequence>
<protein>
    <submittedName>
        <fullName evidence="3">Uncharacterized protein</fullName>
    </submittedName>
</protein>
<feature type="region of interest" description="Disordered" evidence="2">
    <location>
        <begin position="675"/>
        <end position="697"/>
    </location>
</feature>
<feature type="compositionally biased region" description="Pro residues" evidence="2">
    <location>
        <begin position="816"/>
        <end position="827"/>
    </location>
</feature>
<feature type="compositionally biased region" description="Low complexity" evidence="2">
    <location>
        <begin position="100"/>
        <end position="132"/>
    </location>
</feature>
<evidence type="ECO:0000256" key="1">
    <source>
        <dbReference type="ARBA" id="ARBA00022581"/>
    </source>
</evidence>
<feature type="compositionally biased region" description="Low complexity" evidence="2">
    <location>
        <begin position="828"/>
        <end position="839"/>
    </location>
</feature>
<feature type="compositionally biased region" description="Low complexity" evidence="2">
    <location>
        <begin position="1055"/>
        <end position="1067"/>
    </location>
</feature>
<reference evidence="3" key="1">
    <citation type="journal article" date="2020" name="bioRxiv">
        <title>Comparative genomics of Chlamydomonas.</title>
        <authorList>
            <person name="Craig R.J."/>
            <person name="Hasan A.R."/>
            <person name="Ness R.W."/>
            <person name="Keightley P.D."/>
        </authorList>
    </citation>
    <scope>NUCLEOTIDE SEQUENCE</scope>
    <source>
        <strain evidence="3">CCAP 11/70</strain>
    </source>
</reference>
<dbReference type="OrthoDB" id="550338at2759"/>
<evidence type="ECO:0000313" key="3">
    <source>
        <dbReference type="EMBL" id="KAG2498220.1"/>
    </source>
</evidence>
<comment type="caution">
    <text evidence="3">The sequence shown here is derived from an EMBL/GenBank/DDBJ whole genome shotgun (WGS) entry which is preliminary data.</text>
</comment>
<feature type="region of interest" description="Disordered" evidence="2">
    <location>
        <begin position="1169"/>
        <end position="1224"/>
    </location>
</feature>
<feature type="region of interest" description="Disordered" evidence="2">
    <location>
        <begin position="1029"/>
        <end position="1095"/>
    </location>
</feature>
<name>A0A836C2Y0_9CHLO</name>
<feature type="compositionally biased region" description="Low complexity" evidence="2">
    <location>
        <begin position="145"/>
        <end position="154"/>
    </location>
</feature>
<evidence type="ECO:0000313" key="4">
    <source>
        <dbReference type="Proteomes" id="UP000612055"/>
    </source>
</evidence>
<dbReference type="PANTHER" id="PTHR13037:SF24">
    <property type="entry name" value="POLYCOMB PROTEIN PCL-RELATED"/>
    <property type="match status" value="1"/>
</dbReference>
<feature type="region of interest" description="Disordered" evidence="2">
    <location>
        <begin position="599"/>
        <end position="625"/>
    </location>
</feature>